<dbReference type="SMART" id="SM00547">
    <property type="entry name" value="ZnF_RBZ"/>
    <property type="match status" value="1"/>
</dbReference>
<feature type="compositionally biased region" description="Basic and acidic residues" evidence="13">
    <location>
        <begin position="298"/>
        <end position="308"/>
    </location>
</feature>
<feature type="compositionally biased region" description="Basic and acidic residues" evidence="13">
    <location>
        <begin position="319"/>
        <end position="334"/>
    </location>
</feature>
<feature type="active site" evidence="10 11">
    <location>
        <position position="774"/>
    </location>
</feature>
<feature type="region of interest" description="Disordered" evidence="13">
    <location>
        <begin position="204"/>
        <end position="231"/>
    </location>
</feature>
<dbReference type="InterPro" id="IPR022684">
    <property type="entry name" value="Calpain_cysteine_protease"/>
</dbReference>
<keyword evidence="5" id="KW-0677">Repeat</keyword>
<dbReference type="SMART" id="SM00230">
    <property type="entry name" value="CysPc"/>
    <property type="match status" value="1"/>
</dbReference>
<dbReference type="CDD" id="cd00044">
    <property type="entry name" value="CysPc"/>
    <property type="match status" value="1"/>
</dbReference>
<evidence type="ECO:0000259" key="17">
    <source>
        <dbReference type="PROSITE" id="PS50203"/>
    </source>
</evidence>
<dbReference type="PROSITE" id="PS50203">
    <property type="entry name" value="CALPAIN_CAT"/>
    <property type="match status" value="1"/>
</dbReference>
<evidence type="ECO:0000259" key="16">
    <source>
        <dbReference type="PROSITE" id="PS50199"/>
    </source>
</evidence>
<feature type="signal peptide" evidence="15">
    <location>
        <begin position="1"/>
        <end position="16"/>
    </location>
</feature>
<feature type="active site" evidence="10 11">
    <location>
        <position position="614"/>
    </location>
</feature>
<dbReference type="PANTHER" id="PTHR10183">
    <property type="entry name" value="CALPAIN"/>
    <property type="match status" value="1"/>
</dbReference>
<sequence>MKAICIILFMSQYCTSYSNNDCMTDVESCPVTKREWSNRGQAYNCTERHYVCIMNKDGHLVEACITEYAIMDGVGGCPFIRACSGREPFLAENSKFKTCMHNNTDCPPINHGGYTVLELYKYPACIGFTEKNGITDNDVIDDALAQGSIIAIAVSLGLVIVLCIIFITVFVRRRKRQKQKEKKRAENDKFDPLLEKQKKDLKDKGGDKLLENKKTPGDIQKENTSEIRNPSDEIVKTAIPLMQSNGILILISDSKTAMASAAEKLATTFDVKKSAPGFRDFVQSYKRLVKLLHRHPDRSKDKGQEVRRARSTSPKPKHKAPDKCVPKEREKEGQIGRNRSRYEQYTPPTITKPRRTKGNATDNETSRDLPKPGTGKENLPRPDRKHGDKNRYRKPLPEMNGEEEKGDGGDNQIRNIQRRDRKGVKKRASQMADIQEDKVIAVPTTDPSRDPGTSMEGSDRKSKIDLDDYGWNCKLCTYLNTKDRLKCDMCLTPKPDLSRRSLKQRLTRKRQLKMGAKSIKIKDREKKEEQEAREKWIQIVQFCKENKVNFVDDSFKPCDQSLYGSSHHCRDNTIKWLRCQDIKSGQSYEDSGAWTVMRGNPLPEDIEQGELGNCWFLSALAVLAERRDLLEKIILTKSFCNEGIYQVRLCKDGRWKVVLIDDLFPCNQYNMFKYSKARRKQLWVPIIEKAAAKLHGSYRALESGLTTEALALLTGQPCERIELQGMVKEHVLNIRIRCLKMYQCYCRFLMGASCDLDKSLGERHYEEMGLIPNHAYSLLDVQEVQGNKLVRLRNPWGKKSWRGPWCDHSKEWKSISSSVKEKIKLDGNDKGIFWMELAHFQRYYSSVSVCKAHKDWSELRVKGTFPPHGLLPWKFVTFTALQPCELNLGLFQKSFRGEGDIKDAFVDLLIVVLENNTEDKPSLYKRVICNSQRSSKSFTGCDVTIKHGMYTVACLAFKHWKTDCSFVTEDDLDKLNKEFVLSIHSSDFIISDEVDTMHPRYKHALADTIIQLAMDRGQKCEYKDGMVIYDLFWHGVISVVENRSTHLYAHIKVDCSEGSFQLPTRGSMTTADSIPPKHRQVILVLTPYDAMSGWNTNKKITYVCTKDSTLAMFNLPKKRHDPDITRELEPLHGPRPIL</sequence>
<evidence type="ECO:0000256" key="1">
    <source>
        <dbReference type="ARBA" id="ARBA00007623"/>
    </source>
</evidence>
<dbReference type="PANTHER" id="PTHR10183:SF382">
    <property type="entry name" value="CALPAIN-15"/>
    <property type="match status" value="1"/>
</dbReference>
<dbReference type="GO" id="GO:0005737">
    <property type="term" value="C:cytoplasm"/>
    <property type="evidence" value="ECO:0007669"/>
    <property type="project" value="TreeGrafter"/>
</dbReference>
<dbReference type="Gene3D" id="2.30.30.380">
    <property type="entry name" value="Zn-finger domain of Sec23/24"/>
    <property type="match status" value="1"/>
</dbReference>
<evidence type="ECO:0000256" key="3">
    <source>
        <dbReference type="ARBA" id="ARBA00022670"/>
    </source>
</evidence>
<feature type="compositionally biased region" description="Basic residues" evidence="13">
    <location>
        <begin position="419"/>
        <end position="428"/>
    </location>
</feature>
<dbReference type="Pfam" id="PF00648">
    <property type="entry name" value="Peptidase_C2"/>
    <property type="match status" value="1"/>
</dbReference>
<dbReference type="InterPro" id="IPR001300">
    <property type="entry name" value="Peptidase_C2_calpain_cat"/>
</dbReference>
<feature type="domain" description="Calpain catalytic" evidence="17">
    <location>
        <begin position="549"/>
        <end position="853"/>
    </location>
</feature>
<feature type="active site" evidence="10 11">
    <location>
        <position position="794"/>
    </location>
</feature>
<protein>
    <submittedName>
        <fullName evidence="18">Uncharacterized protein</fullName>
    </submittedName>
</protein>
<evidence type="ECO:0000256" key="7">
    <source>
        <dbReference type="ARBA" id="ARBA00022801"/>
    </source>
</evidence>
<feature type="chain" id="PRO_5041722638" evidence="15">
    <location>
        <begin position="17"/>
        <end position="1138"/>
    </location>
</feature>
<dbReference type="AlphaFoldDB" id="A0AA88YF33"/>
<dbReference type="PRINTS" id="PR00704">
    <property type="entry name" value="CALPAIN"/>
</dbReference>
<gene>
    <name evidence="18" type="ORF">FSP39_023967</name>
</gene>
<keyword evidence="7 11" id="KW-0378">Hydrolase</keyword>
<evidence type="ECO:0000256" key="12">
    <source>
        <dbReference type="PROSITE-ProRule" id="PRU00322"/>
    </source>
</evidence>
<comment type="caution">
    <text evidence="18">The sequence shown here is derived from an EMBL/GenBank/DDBJ whole genome shotgun (WGS) entry which is preliminary data.</text>
</comment>
<accession>A0AA88YF33</accession>
<dbReference type="SUPFAM" id="SSF54001">
    <property type="entry name" value="Cysteine proteinases"/>
    <property type="match status" value="1"/>
</dbReference>
<keyword evidence="14" id="KW-0812">Transmembrane</keyword>
<keyword evidence="14" id="KW-1133">Transmembrane helix</keyword>
<evidence type="ECO:0000256" key="2">
    <source>
        <dbReference type="ARBA" id="ARBA00022553"/>
    </source>
</evidence>
<dbReference type="EMBL" id="VSWD01000005">
    <property type="protein sequence ID" value="KAK3104044.1"/>
    <property type="molecule type" value="Genomic_DNA"/>
</dbReference>
<comment type="similarity">
    <text evidence="1">Belongs to the peptidase C2 family.</text>
</comment>
<evidence type="ECO:0000256" key="4">
    <source>
        <dbReference type="ARBA" id="ARBA00022723"/>
    </source>
</evidence>
<dbReference type="PROSITE" id="PS00139">
    <property type="entry name" value="THIOL_PROTEASE_CYS"/>
    <property type="match status" value="1"/>
</dbReference>
<dbReference type="InterPro" id="IPR038765">
    <property type="entry name" value="Papain-like_cys_pep_sf"/>
</dbReference>
<dbReference type="GO" id="GO:0004198">
    <property type="term" value="F:calcium-dependent cysteine-type endopeptidase activity"/>
    <property type="evidence" value="ECO:0007669"/>
    <property type="project" value="InterPro"/>
</dbReference>
<keyword evidence="2" id="KW-0597">Phosphoprotein</keyword>
<reference evidence="18" key="1">
    <citation type="submission" date="2019-08" db="EMBL/GenBank/DDBJ databases">
        <title>The improved chromosome-level genome for the pearl oyster Pinctada fucata martensii using PacBio sequencing and Hi-C.</title>
        <authorList>
            <person name="Zheng Z."/>
        </authorList>
    </citation>
    <scope>NUCLEOTIDE SEQUENCE</scope>
    <source>
        <strain evidence="18">ZZ-2019</strain>
        <tissue evidence="18">Adductor muscle</tissue>
    </source>
</reference>
<keyword evidence="19" id="KW-1185">Reference proteome</keyword>
<keyword evidence="6 12" id="KW-0863">Zinc-finger</keyword>
<evidence type="ECO:0000256" key="6">
    <source>
        <dbReference type="ARBA" id="ARBA00022771"/>
    </source>
</evidence>
<keyword evidence="9" id="KW-0862">Zinc</keyword>
<dbReference type="InterPro" id="IPR001876">
    <property type="entry name" value="Znf_RanBP2"/>
</dbReference>
<organism evidence="18 19">
    <name type="scientific">Pinctada imbricata</name>
    <name type="common">Atlantic pearl-oyster</name>
    <name type="synonym">Pinctada martensii</name>
    <dbReference type="NCBI Taxonomy" id="66713"/>
    <lineage>
        <taxon>Eukaryota</taxon>
        <taxon>Metazoa</taxon>
        <taxon>Spiralia</taxon>
        <taxon>Lophotrochozoa</taxon>
        <taxon>Mollusca</taxon>
        <taxon>Bivalvia</taxon>
        <taxon>Autobranchia</taxon>
        <taxon>Pteriomorphia</taxon>
        <taxon>Pterioida</taxon>
        <taxon>Pterioidea</taxon>
        <taxon>Pteriidae</taxon>
        <taxon>Pinctada</taxon>
    </lineage>
</organism>
<dbReference type="PROSITE" id="PS50199">
    <property type="entry name" value="ZF_RANBP2_2"/>
    <property type="match status" value="1"/>
</dbReference>
<feature type="domain" description="RanBP2-type" evidence="16">
    <location>
        <begin position="467"/>
        <end position="496"/>
    </location>
</feature>
<dbReference type="InterPro" id="IPR036443">
    <property type="entry name" value="Znf_RanBP2_sf"/>
</dbReference>
<keyword evidence="8 11" id="KW-0788">Thiol protease</keyword>
<evidence type="ECO:0000256" key="15">
    <source>
        <dbReference type="SAM" id="SignalP"/>
    </source>
</evidence>
<name>A0AA88YF33_PINIB</name>
<dbReference type="GO" id="GO:0008270">
    <property type="term" value="F:zinc ion binding"/>
    <property type="evidence" value="ECO:0007669"/>
    <property type="project" value="UniProtKB-KW"/>
</dbReference>
<dbReference type="InterPro" id="IPR000169">
    <property type="entry name" value="Pept_cys_AS"/>
</dbReference>
<keyword evidence="14" id="KW-0472">Membrane</keyword>
<feature type="transmembrane region" description="Helical" evidence="14">
    <location>
        <begin position="149"/>
        <end position="171"/>
    </location>
</feature>
<keyword evidence="15" id="KW-0732">Signal</keyword>
<dbReference type="Proteomes" id="UP001186944">
    <property type="component" value="Unassembled WGS sequence"/>
</dbReference>
<dbReference type="FunFam" id="3.90.70.10:FF:000010">
    <property type="entry name" value="Calpain 15"/>
    <property type="match status" value="1"/>
</dbReference>
<evidence type="ECO:0000313" key="18">
    <source>
        <dbReference type="EMBL" id="KAK3104044.1"/>
    </source>
</evidence>
<evidence type="ECO:0000256" key="9">
    <source>
        <dbReference type="ARBA" id="ARBA00022833"/>
    </source>
</evidence>
<evidence type="ECO:0000256" key="8">
    <source>
        <dbReference type="ARBA" id="ARBA00022807"/>
    </source>
</evidence>
<feature type="compositionally biased region" description="Basic and acidic residues" evidence="13">
    <location>
        <begin position="378"/>
        <end position="390"/>
    </location>
</feature>
<dbReference type="PROSITE" id="PS01358">
    <property type="entry name" value="ZF_RANBP2_1"/>
    <property type="match status" value="1"/>
</dbReference>
<evidence type="ECO:0000256" key="13">
    <source>
        <dbReference type="SAM" id="MobiDB-lite"/>
    </source>
</evidence>
<evidence type="ECO:0000256" key="10">
    <source>
        <dbReference type="PIRSR" id="PIRSR622684-1"/>
    </source>
</evidence>
<dbReference type="SUPFAM" id="SSF90209">
    <property type="entry name" value="Ran binding protein zinc finger-like"/>
    <property type="match status" value="1"/>
</dbReference>
<proteinExistence type="inferred from homology"/>
<evidence type="ECO:0000313" key="19">
    <source>
        <dbReference type="Proteomes" id="UP001186944"/>
    </source>
</evidence>
<dbReference type="Gene3D" id="3.90.70.10">
    <property type="entry name" value="Cysteine proteinases"/>
    <property type="match status" value="1"/>
</dbReference>
<evidence type="ECO:0000256" key="5">
    <source>
        <dbReference type="ARBA" id="ARBA00022737"/>
    </source>
</evidence>
<evidence type="ECO:0000256" key="14">
    <source>
        <dbReference type="SAM" id="Phobius"/>
    </source>
</evidence>
<dbReference type="GO" id="GO:0006508">
    <property type="term" value="P:proteolysis"/>
    <property type="evidence" value="ECO:0007669"/>
    <property type="project" value="UniProtKB-KW"/>
</dbReference>
<keyword evidence="4" id="KW-0479">Metal-binding</keyword>
<keyword evidence="3 11" id="KW-0645">Protease</keyword>
<feature type="region of interest" description="Disordered" evidence="13">
    <location>
        <begin position="292"/>
        <end position="461"/>
    </location>
</feature>
<evidence type="ECO:0000256" key="11">
    <source>
        <dbReference type="PROSITE-ProRule" id="PRU00239"/>
    </source>
</evidence>